<evidence type="ECO:0000313" key="2">
    <source>
        <dbReference type="EMBL" id="MDX3136831.1"/>
    </source>
</evidence>
<accession>A0AAJ2US87</accession>
<keyword evidence="1" id="KW-0175">Coiled coil</keyword>
<feature type="coiled-coil region" evidence="1">
    <location>
        <begin position="17"/>
        <end position="44"/>
    </location>
</feature>
<dbReference type="EMBL" id="JARAWN010000684">
    <property type="protein sequence ID" value="MDX3136831.1"/>
    <property type="molecule type" value="Genomic_DNA"/>
</dbReference>
<dbReference type="Proteomes" id="UP001273589">
    <property type="component" value="Unassembled WGS sequence"/>
</dbReference>
<evidence type="ECO:0000256" key="1">
    <source>
        <dbReference type="SAM" id="Coils"/>
    </source>
</evidence>
<proteinExistence type="predicted"/>
<organism evidence="2 3">
    <name type="scientific">Streptomyces europaeiscabiei</name>
    <dbReference type="NCBI Taxonomy" id="146819"/>
    <lineage>
        <taxon>Bacteria</taxon>
        <taxon>Bacillati</taxon>
        <taxon>Actinomycetota</taxon>
        <taxon>Actinomycetes</taxon>
        <taxon>Kitasatosporales</taxon>
        <taxon>Streptomycetaceae</taxon>
        <taxon>Streptomyces</taxon>
    </lineage>
</organism>
<dbReference type="RefSeq" id="WP_319700046.1">
    <property type="nucleotide sequence ID" value="NZ_JARAWN010000684.1"/>
</dbReference>
<comment type="caution">
    <text evidence="2">The sequence shown here is derived from an EMBL/GenBank/DDBJ whole genome shotgun (WGS) entry which is preliminary data.</text>
</comment>
<gene>
    <name evidence="2" type="ORF">PV367_45185</name>
</gene>
<dbReference type="AlphaFoldDB" id="A0AAJ2US87"/>
<sequence length="61" mass="6760">MTTPAWEASGLGALADIETLTRRATELEQQILDLRGELAERDEDLEAAHAANREPMAQLNR</sequence>
<name>A0AAJ2US87_9ACTN</name>
<evidence type="ECO:0000313" key="3">
    <source>
        <dbReference type="Proteomes" id="UP001273589"/>
    </source>
</evidence>
<reference evidence="2" key="1">
    <citation type="journal article" date="2023" name="Microb. Genom.">
        <title>Mesoterricola silvestris gen. nov., sp. nov., Mesoterricola sediminis sp. nov., Geothrix oryzae sp. nov., Geothrix edaphica sp. nov., Geothrix rubra sp. nov., and Geothrix limicola sp. nov., six novel members of Acidobacteriota isolated from soils.</title>
        <authorList>
            <person name="Weisberg A.J."/>
            <person name="Pearce E."/>
            <person name="Kramer C.G."/>
            <person name="Chang J.H."/>
            <person name="Clarke C.R."/>
        </authorList>
    </citation>
    <scope>NUCLEOTIDE SEQUENCE</scope>
    <source>
        <strain evidence="2">ND06-05F</strain>
    </source>
</reference>
<protein>
    <submittedName>
        <fullName evidence="2">Uncharacterized protein</fullName>
    </submittedName>
</protein>